<dbReference type="EMBL" id="ML995844">
    <property type="protein sequence ID" value="KAF2768453.1"/>
    <property type="molecule type" value="Genomic_DNA"/>
</dbReference>
<evidence type="ECO:0000313" key="2">
    <source>
        <dbReference type="Proteomes" id="UP000799436"/>
    </source>
</evidence>
<reference evidence="1" key="1">
    <citation type="journal article" date="2020" name="Stud. Mycol.">
        <title>101 Dothideomycetes genomes: a test case for predicting lifestyles and emergence of pathogens.</title>
        <authorList>
            <person name="Haridas S."/>
            <person name="Albert R."/>
            <person name="Binder M."/>
            <person name="Bloem J."/>
            <person name="Labutti K."/>
            <person name="Salamov A."/>
            <person name="Andreopoulos B."/>
            <person name="Baker S."/>
            <person name="Barry K."/>
            <person name="Bills G."/>
            <person name="Bluhm B."/>
            <person name="Cannon C."/>
            <person name="Castanera R."/>
            <person name="Culley D."/>
            <person name="Daum C."/>
            <person name="Ezra D."/>
            <person name="Gonzalez J."/>
            <person name="Henrissat B."/>
            <person name="Kuo A."/>
            <person name="Liang C."/>
            <person name="Lipzen A."/>
            <person name="Lutzoni F."/>
            <person name="Magnuson J."/>
            <person name="Mondo S."/>
            <person name="Nolan M."/>
            <person name="Ohm R."/>
            <person name="Pangilinan J."/>
            <person name="Park H.-J."/>
            <person name="Ramirez L."/>
            <person name="Alfaro M."/>
            <person name="Sun H."/>
            <person name="Tritt A."/>
            <person name="Yoshinaga Y."/>
            <person name="Zwiers L.-H."/>
            <person name="Turgeon B."/>
            <person name="Goodwin S."/>
            <person name="Spatafora J."/>
            <person name="Crous P."/>
            <person name="Grigoriev I."/>
        </authorList>
    </citation>
    <scope>NUCLEOTIDE SEQUENCE</scope>
    <source>
        <strain evidence="1">CBS 116005</strain>
    </source>
</reference>
<dbReference type="Proteomes" id="UP000799436">
    <property type="component" value="Unassembled WGS sequence"/>
</dbReference>
<dbReference type="AlphaFoldDB" id="A0A6G1L691"/>
<gene>
    <name evidence="1" type="ORF">EJ03DRAFT_119762</name>
</gene>
<organism evidence="1 2">
    <name type="scientific">Teratosphaeria nubilosa</name>
    <dbReference type="NCBI Taxonomy" id="161662"/>
    <lineage>
        <taxon>Eukaryota</taxon>
        <taxon>Fungi</taxon>
        <taxon>Dikarya</taxon>
        <taxon>Ascomycota</taxon>
        <taxon>Pezizomycotina</taxon>
        <taxon>Dothideomycetes</taxon>
        <taxon>Dothideomycetidae</taxon>
        <taxon>Mycosphaerellales</taxon>
        <taxon>Teratosphaeriaceae</taxon>
        <taxon>Teratosphaeria</taxon>
    </lineage>
</organism>
<accession>A0A6G1L691</accession>
<name>A0A6G1L691_9PEZI</name>
<proteinExistence type="predicted"/>
<evidence type="ECO:0000313" key="1">
    <source>
        <dbReference type="EMBL" id="KAF2768453.1"/>
    </source>
</evidence>
<protein>
    <submittedName>
        <fullName evidence="1">Uncharacterized protein</fullName>
    </submittedName>
</protein>
<sequence>MPGGGCIGGPCGGMPGGGCIGPCVSGRGGPGGGPGILFIGGVGGAGIGGCGGGGKFAGGTSGRRGTGVAGALDATLEVTLGVAALTGVLGEKGGLYCRQPNRLLERISPDHDTDLQAVLRITTIIRVLSNPFRLLHRLLRITTTALAHDPRHGLEPCLHRLREALMKIGLKPIHLLLRGW</sequence>
<keyword evidence="2" id="KW-1185">Reference proteome</keyword>